<dbReference type="SUPFAM" id="SSF47005">
    <property type="entry name" value="Peripheral subunit-binding domain of 2-oxo acid dehydrogenase complex"/>
    <property type="match status" value="1"/>
</dbReference>
<dbReference type="Gene3D" id="3.30.559.10">
    <property type="entry name" value="Chloramphenicol acetyltransferase-like domain"/>
    <property type="match status" value="1"/>
</dbReference>
<dbReference type="PROSITE" id="PS50968">
    <property type="entry name" value="BIOTINYL_LIPOYL"/>
    <property type="match status" value="1"/>
</dbReference>
<sequence>MRGSPAGASFSAAAYLADVFKLKLADLHEGLVEADIKEWLVAEGDEVGEFEDLCFVMTDKASTEISSPVDGKVLKIYHPEGSTAKVGEVLVDIETDGPVAGSEAEAAPAAEPESAPEPAAAAAPAGGAGGEYDEQMITNAAGKSRRVPATPAVRGLARKHKIDLSQVAGNGKDGRVLKGDILKFIESGGAEGGLAPAAPQAPAGGAARAPAAVVPGESRTEKVAPVTKAMIRVMEEANAIPHFGYSDEITLNSLIETRLRLKPVAEAQGIKLTMMPLFIKAASMALTEYPILNSSLSGDKSEITYHGSHNICVAMDTPDGLTVPSIKSVEQLSILDIAAELNRLQELGAAGRLSRGDLEGGTFSLSNVGNIGGTYLSPVIIPGQVAIGAIGALRTLPRFDAEGNVIPAKVINVSWSGDHRIIDGATMARFSNVWKNYLENPDTMILNLK</sequence>
<evidence type="ECO:0000259" key="9">
    <source>
        <dbReference type="PROSITE" id="PS50968"/>
    </source>
</evidence>
<dbReference type="InterPro" id="IPR001078">
    <property type="entry name" value="2-oxoacid_DH_actylTfrase"/>
</dbReference>
<proteinExistence type="inferred from homology"/>
<feature type="compositionally biased region" description="Low complexity" evidence="8">
    <location>
        <begin position="100"/>
        <end position="125"/>
    </location>
</feature>
<dbReference type="Proteomes" id="UP000054408">
    <property type="component" value="Unassembled WGS sequence"/>
</dbReference>
<dbReference type="EC" id="2.3.1.-" evidence="7"/>
<dbReference type="GO" id="GO:0016407">
    <property type="term" value="F:acetyltransferase activity"/>
    <property type="evidence" value="ECO:0007669"/>
    <property type="project" value="TreeGrafter"/>
</dbReference>
<evidence type="ECO:0000256" key="2">
    <source>
        <dbReference type="ARBA" id="ARBA00007317"/>
    </source>
</evidence>
<dbReference type="Gene3D" id="4.10.320.10">
    <property type="entry name" value="E3-binding domain"/>
    <property type="match status" value="1"/>
</dbReference>
<dbReference type="RefSeq" id="XP_013762397.1">
    <property type="nucleotide sequence ID" value="XM_013906943.1"/>
</dbReference>
<dbReference type="FunFam" id="3.30.559.10:FF:000027">
    <property type="entry name" value="Dihydrolipoamide acetyltransferase component of pyruvate dehydrogenase complex"/>
    <property type="match status" value="1"/>
</dbReference>
<dbReference type="InterPro" id="IPR036625">
    <property type="entry name" value="E3-bd_dom_sf"/>
</dbReference>
<dbReference type="PROSITE" id="PS00189">
    <property type="entry name" value="LIPOYL"/>
    <property type="match status" value="1"/>
</dbReference>
<accession>A0A0L0DDY0</accession>
<dbReference type="Pfam" id="PF02817">
    <property type="entry name" value="E3_binding"/>
    <property type="match status" value="1"/>
</dbReference>
<dbReference type="EMBL" id="GL349435">
    <property type="protein sequence ID" value="KNC50504.1"/>
    <property type="molecule type" value="Genomic_DNA"/>
</dbReference>
<evidence type="ECO:0000256" key="7">
    <source>
        <dbReference type="RuleBase" id="RU003423"/>
    </source>
</evidence>
<comment type="cofactor">
    <cofactor evidence="1 7">
        <name>(R)-lipoate</name>
        <dbReference type="ChEBI" id="CHEBI:83088"/>
    </cofactor>
</comment>
<keyword evidence="5" id="KW-0809">Transit peptide</keyword>
<dbReference type="eggNOG" id="KOG0558">
    <property type="taxonomic scope" value="Eukaryota"/>
</dbReference>
<name>A0A0L0DDY0_THETB</name>
<keyword evidence="3 7" id="KW-0808">Transferase</keyword>
<dbReference type="SUPFAM" id="SSF51230">
    <property type="entry name" value="Single hybrid motif"/>
    <property type="match status" value="1"/>
</dbReference>
<evidence type="ECO:0000256" key="8">
    <source>
        <dbReference type="SAM" id="MobiDB-lite"/>
    </source>
</evidence>
<evidence type="ECO:0000313" key="12">
    <source>
        <dbReference type="Proteomes" id="UP000054408"/>
    </source>
</evidence>
<organism evidence="11 12">
    <name type="scientific">Thecamonas trahens ATCC 50062</name>
    <dbReference type="NCBI Taxonomy" id="461836"/>
    <lineage>
        <taxon>Eukaryota</taxon>
        <taxon>Apusozoa</taxon>
        <taxon>Apusomonadida</taxon>
        <taxon>Apusomonadidae</taxon>
        <taxon>Thecamonas</taxon>
    </lineage>
</organism>
<dbReference type="CDD" id="cd06849">
    <property type="entry name" value="lipoyl_domain"/>
    <property type="match status" value="1"/>
</dbReference>
<comment type="similarity">
    <text evidence="2 7">Belongs to the 2-oxoacid dehydrogenase family.</text>
</comment>
<dbReference type="PANTHER" id="PTHR43178">
    <property type="entry name" value="DIHYDROLIPOAMIDE ACETYLTRANSFERASE COMPONENT OF PYRUVATE DEHYDROGENASE COMPLEX"/>
    <property type="match status" value="1"/>
</dbReference>
<dbReference type="InterPro" id="IPR004167">
    <property type="entry name" value="PSBD"/>
</dbReference>
<dbReference type="Pfam" id="PF00198">
    <property type="entry name" value="2-oxoacid_dh"/>
    <property type="match status" value="1"/>
</dbReference>
<dbReference type="GO" id="GO:0005739">
    <property type="term" value="C:mitochondrion"/>
    <property type="evidence" value="ECO:0007669"/>
    <property type="project" value="TreeGrafter"/>
</dbReference>
<dbReference type="OMA" id="MPFCIKA"/>
<keyword evidence="6 7" id="KW-0012">Acyltransferase</keyword>
<evidence type="ECO:0000256" key="4">
    <source>
        <dbReference type="ARBA" id="ARBA00022823"/>
    </source>
</evidence>
<dbReference type="AlphaFoldDB" id="A0A0L0DDY0"/>
<protein>
    <recommendedName>
        <fullName evidence="7">Dihydrolipoamide acetyltransferase component of pyruvate dehydrogenase complex</fullName>
        <ecNumber evidence="7">2.3.1.-</ecNumber>
    </recommendedName>
</protein>
<reference evidence="11 12" key="1">
    <citation type="submission" date="2010-05" db="EMBL/GenBank/DDBJ databases">
        <title>The Genome Sequence of Thecamonas trahens ATCC 50062.</title>
        <authorList>
            <consortium name="The Broad Institute Genome Sequencing Platform"/>
            <person name="Russ C."/>
            <person name="Cuomo C."/>
            <person name="Shea T."/>
            <person name="Young S.K."/>
            <person name="Zeng Q."/>
            <person name="Koehrsen M."/>
            <person name="Haas B."/>
            <person name="Borodovsky M."/>
            <person name="Guigo R."/>
            <person name="Alvarado L."/>
            <person name="Berlin A."/>
            <person name="Bochicchio J."/>
            <person name="Borenstein D."/>
            <person name="Chapman S."/>
            <person name="Chen Z."/>
            <person name="Freedman E."/>
            <person name="Gellesch M."/>
            <person name="Goldberg J."/>
            <person name="Griggs A."/>
            <person name="Gujja S."/>
            <person name="Heilman E."/>
            <person name="Heiman D."/>
            <person name="Hepburn T."/>
            <person name="Howarth C."/>
            <person name="Jen D."/>
            <person name="Larson L."/>
            <person name="Mehta T."/>
            <person name="Park D."/>
            <person name="Pearson M."/>
            <person name="Roberts A."/>
            <person name="Saif S."/>
            <person name="Shenoy N."/>
            <person name="Sisk P."/>
            <person name="Stolte C."/>
            <person name="Sykes S."/>
            <person name="Thomson T."/>
            <person name="Walk T."/>
            <person name="White J."/>
            <person name="Yandava C."/>
            <person name="Burger G."/>
            <person name="Gray M.W."/>
            <person name="Holland P.W.H."/>
            <person name="King N."/>
            <person name="Lang F.B.F."/>
            <person name="Roger A.J."/>
            <person name="Ruiz-Trillo I."/>
            <person name="Lander E."/>
            <person name="Nusbaum C."/>
        </authorList>
    </citation>
    <scope>NUCLEOTIDE SEQUENCE [LARGE SCALE GENOMIC DNA]</scope>
    <source>
        <strain evidence="11 12">ATCC 50062</strain>
    </source>
</reference>
<feature type="domain" description="Lipoyl-binding" evidence="9">
    <location>
        <begin position="19"/>
        <end position="94"/>
    </location>
</feature>
<dbReference type="OrthoDB" id="202158at2759"/>
<dbReference type="Gene3D" id="2.40.50.100">
    <property type="match status" value="1"/>
</dbReference>
<evidence type="ECO:0000256" key="6">
    <source>
        <dbReference type="ARBA" id="ARBA00023315"/>
    </source>
</evidence>
<dbReference type="Pfam" id="PF00364">
    <property type="entry name" value="Biotin_lipoyl"/>
    <property type="match status" value="1"/>
</dbReference>
<dbReference type="InterPro" id="IPR003016">
    <property type="entry name" value="2-oxoA_DH_lipoyl-BS"/>
</dbReference>
<dbReference type="SUPFAM" id="SSF52777">
    <property type="entry name" value="CoA-dependent acyltransferases"/>
    <property type="match status" value="1"/>
</dbReference>
<dbReference type="PROSITE" id="PS51826">
    <property type="entry name" value="PSBD"/>
    <property type="match status" value="1"/>
</dbReference>
<evidence type="ECO:0000256" key="5">
    <source>
        <dbReference type="ARBA" id="ARBA00022946"/>
    </source>
</evidence>
<dbReference type="GeneID" id="25560459"/>
<dbReference type="InterPro" id="IPR011053">
    <property type="entry name" value="Single_hybrid_motif"/>
</dbReference>
<keyword evidence="4 7" id="KW-0450">Lipoyl</keyword>
<evidence type="ECO:0000313" key="11">
    <source>
        <dbReference type="EMBL" id="KNC50504.1"/>
    </source>
</evidence>
<evidence type="ECO:0000256" key="1">
    <source>
        <dbReference type="ARBA" id="ARBA00001938"/>
    </source>
</evidence>
<feature type="domain" description="Peripheral subunit-binding (PSBD)" evidence="10">
    <location>
        <begin position="148"/>
        <end position="185"/>
    </location>
</feature>
<evidence type="ECO:0000256" key="3">
    <source>
        <dbReference type="ARBA" id="ARBA00022679"/>
    </source>
</evidence>
<dbReference type="InterPro" id="IPR023213">
    <property type="entry name" value="CAT-like_dom_sf"/>
</dbReference>
<keyword evidence="12" id="KW-1185">Reference proteome</keyword>
<dbReference type="GO" id="GO:0031405">
    <property type="term" value="F:lipoic acid binding"/>
    <property type="evidence" value="ECO:0007669"/>
    <property type="project" value="TreeGrafter"/>
</dbReference>
<evidence type="ECO:0000259" key="10">
    <source>
        <dbReference type="PROSITE" id="PS51826"/>
    </source>
</evidence>
<dbReference type="InterPro" id="IPR000089">
    <property type="entry name" value="Biotin_lipoyl"/>
</dbReference>
<dbReference type="FunFam" id="4.10.320.10:FF:000002">
    <property type="entry name" value="Dihydrolipoamide acetyltransferase component of pyruvate dehydrogenase complex"/>
    <property type="match status" value="1"/>
</dbReference>
<gene>
    <name evidence="11" type="ORF">AMSG_00665</name>
</gene>
<dbReference type="PANTHER" id="PTHR43178:SF5">
    <property type="entry name" value="LIPOAMIDE ACYLTRANSFERASE COMPONENT OF BRANCHED-CHAIN ALPHA-KETO ACID DEHYDROGENASE COMPLEX, MITOCHONDRIAL"/>
    <property type="match status" value="1"/>
</dbReference>
<feature type="region of interest" description="Disordered" evidence="8">
    <location>
        <begin position="100"/>
        <end position="130"/>
    </location>
</feature>
<dbReference type="InterPro" id="IPR050743">
    <property type="entry name" value="2-oxoacid_DH_E2_comp"/>
</dbReference>
<dbReference type="STRING" id="461836.A0A0L0DDY0"/>